<dbReference type="InterPro" id="IPR027417">
    <property type="entry name" value="P-loop_NTPase"/>
</dbReference>
<dbReference type="EMBL" id="SGBC01000002">
    <property type="protein sequence ID" value="RZD16252.1"/>
    <property type="molecule type" value="Genomic_DNA"/>
</dbReference>
<evidence type="ECO:0000313" key="7">
    <source>
        <dbReference type="Proteomes" id="UP000316562"/>
    </source>
</evidence>
<evidence type="ECO:0000256" key="3">
    <source>
        <dbReference type="ARBA" id="ARBA00022741"/>
    </source>
</evidence>
<dbReference type="PROSITE" id="PS50893">
    <property type="entry name" value="ABC_TRANSPORTER_2"/>
    <property type="match status" value="1"/>
</dbReference>
<comment type="similarity">
    <text evidence="1">Belongs to the ABC transporter superfamily.</text>
</comment>
<organism evidence="6 7">
    <name type="scientific">Acididesulfobacter guangdongensis</name>
    <dbReference type="NCBI Taxonomy" id="2597225"/>
    <lineage>
        <taxon>Bacteria</taxon>
        <taxon>Deltaproteobacteria</taxon>
        <taxon>Candidatus Acidulodesulfobacterales</taxon>
        <taxon>Candidatus Acididesulfobacter</taxon>
    </lineage>
</organism>
<feature type="domain" description="ABC transporter" evidence="5">
    <location>
        <begin position="6"/>
        <end position="236"/>
    </location>
</feature>
<keyword evidence="2" id="KW-0813">Transport</keyword>
<name>A0A519BG63_ACIG2</name>
<comment type="caution">
    <text evidence="6">The sequence shown here is derived from an EMBL/GenBank/DDBJ whole genome shotgun (WGS) entry which is preliminary data.</text>
</comment>
<dbReference type="Pfam" id="PF00005">
    <property type="entry name" value="ABC_tran"/>
    <property type="match status" value="1"/>
</dbReference>
<gene>
    <name evidence="6" type="ORF">EVJ46_04245</name>
</gene>
<reference evidence="6 7" key="1">
    <citation type="journal article" date="2019" name="ISME J.">
        <title>Insights into ecological role of a new deltaproteobacterial order Candidatus Acidulodesulfobacterales by metagenomics and metatranscriptomics.</title>
        <authorList>
            <person name="Tan S."/>
            <person name="Liu J."/>
            <person name="Fang Y."/>
            <person name="Hedlund B.P."/>
            <person name="Lian Z.H."/>
            <person name="Huang L.Y."/>
            <person name="Li J.T."/>
            <person name="Huang L.N."/>
            <person name="Li W.J."/>
            <person name="Jiang H.C."/>
            <person name="Dong H.L."/>
            <person name="Shu W.S."/>
        </authorList>
    </citation>
    <scope>NUCLEOTIDE SEQUENCE [LARGE SCALE GENOMIC DNA]</scope>
    <source>
        <strain evidence="6">AP2</strain>
    </source>
</reference>
<evidence type="ECO:0000256" key="1">
    <source>
        <dbReference type="ARBA" id="ARBA00005417"/>
    </source>
</evidence>
<dbReference type="PANTHER" id="PTHR42711">
    <property type="entry name" value="ABC TRANSPORTER ATP-BINDING PROTEIN"/>
    <property type="match status" value="1"/>
</dbReference>
<dbReference type="InterPro" id="IPR050763">
    <property type="entry name" value="ABC_transporter_ATP-binding"/>
</dbReference>
<evidence type="ECO:0000256" key="4">
    <source>
        <dbReference type="ARBA" id="ARBA00022840"/>
    </source>
</evidence>
<dbReference type="Gene3D" id="3.40.50.300">
    <property type="entry name" value="P-loop containing nucleotide triphosphate hydrolases"/>
    <property type="match status" value="1"/>
</dbReference>
<dbReference type="PANTHER" id="PTHR42711:SF5">
    <property type="entry name" value="ABC TRANSPORTER ATP-BINDING PROTEIN NATA"/>
    <property type="match status" value="1"/>
</dbReference>
<dbReference type="GO" id="GO:0016887">
    <property type="term" value="F:ATP hydrolysis activity"/>
    <property type="evidence" value="ECO:0007669"/>
    <property type="project" value="InterPro"/>
</dbReference>
<dbReference type="SMART" id="SM00382">
    <property type="entry name" value="AAA"/>
    <property type="match status" value="1"/>
</dbReference>
<dbReference type="InterPro" id="IPR003439">
    <property type="entry name" value="ABC_transporter-like_ATP-bd"/>
</dbReference>
<evidence type="ECO:0000256" key="2">
    <source>
        <dbReference type="ARBA" id="ARBA00022448"/>
    </source>
</evidence>
<dbReference type="AlphaFoldDB" id="A0A519BG63"/>
<dbReference type="Proteomes" id="UP000316562">
    <property type="component" value="Unassembled WGS sequence"/>
</dbReference>
<keyword evidence="4 6" id="KW-0067">ATP-binding</keyword>
<accession>A0A519BG63</accession>
<keyword evidence="3" id="KW-0547">Nucleotide-binding</keyword>
<dbReference type="SUPFAM" id="SSF52540">
    <property type="entry name" value="P-loop containing nucleoside triphosphate hydrolases"/>
    <property type="match status" value="1"/>
</dbReference>
<sequence>MNDYAISVENLTKFYNDFSALNNISFRIKRGDFFGIIGPNGAGKTTILKILYSVVIPSAGSIDILGLSPTNDSKKIKSRLGVVPQDDNLDEDLSVFENLIIYSMYFGINKKESFRRVSELLDFFNIAEKKDSKVINLSGGYRRRLLLARALINSPDIIILDEPTIGLDPEYRLNIWNKLKLLNKSGITILMSTHYMDEAEKLFRNVILLNHGKIVLNGSMDYILNKNNNENINGASNNMAYKKEDVYNNNKGLKSLEEIFMDIVKNENFKSN</sequence>
<evidence type="ECO:0000313" key="6">
    <source>
        <dbReference type="EMBL" id="RZD16252.1"/>
    </source>
</evidence>
<dbReference type="GO" id="GO:0005524">
    <property type="term" value="F:ATP binding"/>
    <property type="evidence" value="ECO:0007669"/>
    <property type="project" value="UniProtKB-KW"/>
</dbReference>
<protein>
    <submittedName>
        <fullName evidence="6">ABC transporter ATP-binding protein</fullName>
    </submittedName>
</protein>
<evidence type="ECO:0000259" key="5">
    <source>
        <dbReference type="PROSITE" id="PS50893"/>
    </source>
</evidence>
<dbReference type="InterPro" id="IPR003593">
    <property type="entry name" value="AAA+_ATPase"/>
</dbReference>
<proteinExistence type="inferred from homology"/>